<dbReference type="InterPro" id="IPR001503">
    <property type="entry name" value="Glyco_trans_10"/>
</dbReference>
<dbReference type="InterPro" id="IPR055270">
    <property type="entry name" value="Glyco_tran_10_C"/>
</dbReference>
<evidence type="ECO:0000256" key="2">
    <source>
        <dbReference type="ARBA" id="ARBA00004922"/>
    </source>
</evidence>
<comment type="catalytic activity">
    <reaction evidence="11">
        <text>an N-acetyl-alpha-neuraminyl-(2-&gt;3)-beta-D-galactosyl-(1-&gt;4)-N-acetyl-beta-D-glucosaminyl derivative + GDP-beta-L-fucose = an alpha-Neu5Ac-(2-&gt;3)-beta-D-Gal-(1-&gt;4)-[alpha-L-Fuc-(1-&gt;3)]-beta-D-GlcNAc derivative + GDP + H(+)</text>
        <dbReference type="Rhea" id="RHEA:56076"/>
        <dbReference type="ChEBI" id="CHEBI:15378"/>
        <dbReference type="ChEBI" id="CHEBI:57273"/>
        <dbReference type="ChEBI" id="CHEBI:58189"/>
        <dbReference type="ChEBI" id="CHEBI:136545"/>
        <dbReference type="ChEBI" id="CHEBI:139509"/>
    </reaction>
    <physiologicalReaction direction="left-to-right" evidence="11">
        <dbReference type="Rhea" id="RHEA:56077"/>
    </physiologicalReaction>
</comment>
<comment type="subcellular location">
    <subcellularLocation>
        <location evidence="12">Golgi apparatus</location>
        <location evidence="12">Golgi stack membrane</location>
        <topology evidence="12">Single-pass type II membrane protein</topology>
    </subcellularLocation>
    <subcellularLocation>
        <location evidence="1">Membrane</location>
        <topology evidence="1">Single-pass membrane protein</topology>
    </subcellularLocation>
</comment>
<evidence type="ECO:0000256" key="3">
    <source>
        <dbReference type="ARBA" id="ARBA00008919"/>
    </source>
</evidence>
<dbReference type="GO" id="GO:0046920">
    <property type="term" value="F:alpha-(1-&gt;3)-fucosyltransferase activity"/>
    <property type="evidence" value="ECO:0007669"/>
    <property type="project" value="TreeGrafter"/>
</dbReference>
<dbReference type="SUPFAM" id="SSF53756">
    <property type="entry name" value="UDP-Glycosyltransferase/glycogen phosphorylase"/>
    <property type="match status" value="1"/>
</dbReference>
<evidence type="ECO:0000256" key="8">
    <source>
        <dbReference type="ARBA" id="ARBA00022989"/>
    </source>
</evidence>
<dbReference type="Proteomes" id="UP000824782">
    <property type="component" value="Unassembled WGS sequence"/>
</dbReference>
<comment type="caution">
    <text evidence="15">The sequence shown here is derived from an EMBL/GenBank/DDBJ whole genome shotgun (WGS) entry which is preliminary data.</text>
</comment>
<keyword evidence="12" id="KW-0333">Golgi apparatus</keyword>
<evidence type="ECO:0000256" key="9">
    <source>
        <dbReference type="ARBA" id="ARBA00023136"/>
    </source>
</evidence>
<keyword evidence="9" id="KW-0472">Membrane</keyword>
<evidence type="ECO:0000259" key="13">
    <source>
        <dbReference type="Pfam" id="PF00852"/>
    </source>
</evidence>
<dbReference type="Pfam" id="PF00852">
    <property type="entry name" value="Glyco_transf_10"/>
    <property type="match status" value="1"/>
</dbReference>
<dbReference type="EC" id="2.4.1.-" evidence="12"/>
<keyword evidence="8" id="KW-1133">Transmembrane helix</keyword>
<evidence type="ECO:0000256" key="5">
    <source>
        <dbReference type="ARBA" id="ARBA00022679"/>
    </source>
</evidence>
<evidence type="ECO:0000256" key="7">
    <source>
        <dbReference type="ARBA" id="ARBA00022968"/>
    </source>
</evidence>
<gene>
    <name evidence="15" type="ORF">GDO81_016279</name>
</gene>
<dbReference type="InterPro" id="IPR031481">
    <property type="entry name" value="Glyco_tran_10_N"/>
</dbReference>
<proteinExistence type="inferred from homology"/>
<dbReference type="PANTHER" id="PTHR11929:SF244">
    <property type="entry name" value="FUCOSYLTRANSFERASE"/>
    <property type="match status" value="1"/>
</dbReference>
<keyword evidence="5 12" id="KW-0808">Transferase</keyword>
<name>A0AAV7AR04_ENGPU</name>
<evidence type="ECO:0000256" key="1">
    <source>
        <dbReference type="ARBA" id="ARBA00004167"/>
    </source>
</evidence>
<keyword evidence="10" id="KW-0325">Glycoprotein</keyword>
<evidence type="ECO:0000256" key="6">
    <source>
        <dbReference type="ARBA" id="ARBA00022692"/>
    </source>
</evidence>
<evidence type="ECO:0000313" key="15">
    <source>
        <dbReference type="EMBL" id="KAG8563989.1"/>
    </source>
</evidence>
<organism evidence="15 16">
    <name type="scientific">Engystomops pustulosus</name>
    <name type="common">Tungara frog</name>
    <name type="synonym">Physalaemus pustulosus</name>
    <dbReference type="NCBI Taxonomy" id="76066"/>
    <lineage>
        <taxon>Eukaryota</taxon>
        <taxon>Metazoa</taxon>
        <taxon>Chordata</taxon>
        <taxon>Craniata</taxon>
        <taxon>Vertebrata</taxon>
        <taxon>Euteleostomi</taxon>
        <taxon>Amphibia</taxon>
        <taxon>Batrachia</taxon>
        <taxon>Anura</taxon>
        <taxon>Neobatrachia</taxon>
        <taxon>Hyloidea</taxon>
        <taxon>Leptodactylidae</taxon>
        <taxon>Leiuperinae</taxon>
        <taxon>Engystomops</taxon>
    </lineage>
</organism>
<dbReference type="Gene3D" id="3.40.50.11660">
    <property type="entry name" value="Glycosyl transferase family 10, C-terminal domain"/>
    <property type="match status" value="1"/>
</dbReference>
<evidence type="ECO:0000256" key="4">
    <source>
        <dbReference type="ARBA" id="ARBA00022676"/>
    </source>
</evidence>
<dbReference type="PANTHER" id="PTHR11929">
    <property type="entry name" value="ALPHA- 1,3 -FUCOSYLTRANSFERASE"/>
    <property type="match status" value="1"/>
</dbReference>
<dbReference type="GO" id="GO:0032580">
    <property type="term" value="C:Golgi cisterna membrane"/>
    <property type="evidence" value="ECO:0007669"/>
    <property type="project" value="UniProtKB-SubCell"/>
</dbReference>
<evidence type="ECO:0000259" key="14">
    <source>
        <dbReference type="Pfam" id="PF17039"/>
    </source>
</evidence>
<dbReference type="FunFam" id="3.40.50.11660:FF:000001">
    <property type="entry name" value="alpha-(1,3)-fucosyltransferase 9"/>
    <property type="match status" value="1"/>
</dbReference>
<accession>A0AAV7AR04</accession>
<keyword evidence="4 12" id="KW-0328">Glycosyltransferase</keyword>
<dbReference type="InterPro" id="IPR038577">
    <property type="entry name" value="GT10-like_C_sf"/>
</dbReference>
<comment type="similarity">
    <text evidence="3 12">Belongs to the glycosyltransferase 10 family.</text>
</comment>
<keyword evidence="16" id="KW-1185">Reference proteome</keyword>
<dbReference type="EMBL" id="WNYA01000007">
    <property type="protein sequence ID" value="KAG8563989.1"/>
    <property type="molecule type" value="Genomic_DNA"/>
</dbReference>
<evidence type="ECO:0000256" key="12">
    <source>
        <dbReference type="RuleBase" id="RU003832"/>
    </source>
</evidence>
<evidence type="ECO:0000256" key="11">
    <source>
        <dbReference type="ARBA" id="ARBA00036481"/>
    </source>
</evidence>
<evidence type="ECO:0000256" key="10">
    <source>
        <dbReference type="ARBA" id="ARBA00023180"/>
    </source>
</evidence>
<feature type="domain" description="Fucosyltransferase N-terminal" evidence="14">
    <location>
        <begin position="52"/>
        <end position="159"/>
    </location>
</feature>
<comment type="pathway">
    <text evidence="2">Protein modification; protein glycosylation.</text>
</comment>
<keyword evidence="7" id="KW-0735">Signal-anchor</keyword>
<evidence type="ECO:0000313" key="16">
    <source>
        <dbReference type="Proteomes" id="UP000824782"/>
    </source>
</evidence>
<keyword evidence="6 12" id="KW-0812">Transmembrane</keyword>
<dbReference type="Pfam" id="PF17039">
    <property type="entry name" value="Glyco_tran_10_N"/>
    <property type="match status" value="1"/>
</dbReference>
<dbReference type="AlphaFoldDB" id="A0AAV7AR04"/>
<feature type="domain" description="Fucosyltransferase C-terminal" evidence="13">
    <location>
        <begin position="173"/>
        <end position="346"/>
    </location>
</feature>
<reference evidence="15" key="1">
    <citation type="thesis" date="2020" institute="ProQuest LLC" country="789 East Eisenhower Parkway, Ann Arbor, MI, USA">
        <title>Comparative Genomics and Chromosome Evolution.</title>
        <authorList>
            <person name="Mudd A.B."/>
        </authorList>
    </citation>
    <scope>NUCLEOTIDE SEQUENCE</scope>
    <source>
        <strain evidence="15">237g6f4</strain>
        <tissue evidence="15">Blood</tissue>
    </source>
</reference>
<sequence>MSRLCTLQFLCIIALQGLLFFILSTLLNFNNKYRDESLPTKNTSNPKTEKQEKPIILLWTWPFGDQFPLNQCPEESGGNQCIFTDERSLYNVAKAVVIHHREVSASLDLLPKNPRPRGQYWVWFNLESPMNSPNLELMNNLFNLTMSYRLDSDIFAPYGWMEANQKSETVTIPAKDKLVAWVVSNWNPDYDRSKYFEDLRRHLDIDLYGKLHRPLSVDNQAQVLSTYKFYLAFESSRATDYITEKLWKNAFLFGTVPIVLGPSRKNYELFMPPNSFIHVDDFSSPRELASYILQLDKDDEKYRAYFKWRELFQPTRPQGWDTYYCKVCKAIMDGPSYRTVPNLDVWFKGS</sequence>
<protein>
    <recommendedName>
        <fullName evidence="12">Fucosyltransferase</fullName>
        <ecNumber evidence="12">2.4.1.-</ecNumber>
    </recommendedName>
</protein>